<dbReference type="GO" id="GO:0006508">
    <property type="term" value="P:proteolysis"/>
    <property type="evidence" value="ECO:0007669"/>
    <property type="project" value="UniProtKB-KW"/>
</dbReference>
<evidence type="ECO:0000256" key="2">
    <source>
        <dbReference type="ARBA" id="ARBA00022670"/>
    </source>
</evidence>
<dbReference type="Pfam" id="PF02902">
    <property type="entry name" value="Peptidase_C48"/>
    <property type="match status" value="1"/>
</dbReference>
<name>A0A5A7PM09_STRAF</name>
<protein>
    <submittedName>
        <fullName evidence="5">Queuosine biosynthesis protein QueD</fullName>
    </submittedName>
</protein>
<evidence type="ECO:0000256" key="3">
    <source>
        <dbReference type="ARBA" id="ARBA00022801"/>
    </source>
</evidence>
<dbReference type="Proteomes" id="UP000325081">
    <property type="component" value="Unassembled WGS sequence"/>
</dbReference>
<dbReference type="InterPro" id="IPR003653">
    <property type="entry name" value="Peptidase_C48_C"/>
</dbReference>
<evidence type="ECO:0000313" key="5">
    <source>
        <dbReference type="EMBL" id="GER33913.1"/>
    </source>
</evidence>
<keyword evidence="3" id="KW-0378">Hydrolase</keyword>
<proteinExistence type="inferred from homology"/>
<evidence type="ECO:0000313" key="6">
    <source>
        <dbReference type="Proteomes" id="UP000325081"/>
    </source>
</evidence>
<dbReference type="SUPFAM" id="SSF54001">
    <property type="entry name" value="Cysteine proteinases"/>
    <property type="match status" value="1"/>
</dbReference>
<comment type="caution">
    <text evidence="5">The sequence shown here is derived from an EMBL/GenBank/DDBJ whole genome shotgun (WGS) entry which is preliminary data.</text>
</comment>
<keyword evidence="2" id="KW-0645">Protease</keyword>
<evidence type="ECO:0000259" key="4">
    <source>
        <dbReference type="Pfam" id="PF02902"/>
    </source>
</evidence>
<accession>A0A5A7PM09</accession>
<sequence length="263" mass="29695">MSFFAIVISSEDDVTSLRRKSYTICRWVHAGSIAGSLFLARLRALEQEFGGKTRKRLIEHILHDAWIRGSCYLIPASHGPSNAALLGDYSGKSRSIELLGYSRSLSWSAFLLHRAATLFSGDLRNMFPVQETRNLSLAQEICFSTKKHWKIHVYDSLAHNSEDNLGRAQTLAPVTHLLPSLMLQSGYFKKLRGKPITHPFSVNIMPADEQYVQNDTHSCGVIACMYVQRMLGNVFPKNPTNEYIENYRKKMTIAIFALGKLVD</sequence>
<dbReference type="GO" id="GO:0008234">
    <property type="term" value="F:cysteine-type peptidase activity"/>
    <property type="evidence" value="ECO:0007669"/>
    <property type="project" value="InterPro"/>
</dbReference>
<keyword evidence="6" id="KW-1185">Reference proteome</keyword>
<dbReference type="OrthoDB" id="928981at2759"/>
<reference evidence="6" key="1">
    <citation type="journal article" date="2019" name="Curr. Biol.">
        <title>Genome Sequence of Striga asiatica Provides Insight into the Evolution of Plant Parasitism.</title>
        <authorList>
            <person name="Yoshida S."/>
            <person name="Kim S."/>
            <person name="Wafula E.K."/>
            <person name="Tanskanen J."/>
            <person name="Kim Y.M."/>
            <person name="Honaas L."/>
            <person name="Yang Z."/>
            <person name="Spallek T."/>
            <person name="Conn C.E."/>
            <person name="Ichihashi Y."/>
            <person name="Cheong K."/>
            <person name="Cui S."/>
            <person name="Der J.P."/>
            <person name="Gundlach H."/>
            <person name="Jiao Y."/>
            <person name="Hori C."/>
            <person name="Ishida J.K."/>
            <person name="Kasahara H."/>
            <person name="Kiba T."/>
            <person name="Kim M.S."/>
            <person name="Koo N."/>
            <person name="Laohavisit A."/>
            <person name="Lee Y.H."/>
            <person name="Lumba S."/>
            <person name="McCourt P."/>
            <person name="Mortimer J.C."/>
            <person name="Mutuku J.M."/>
            <person name="Nomura T."/>
            <person name="Sasaki-Sekimoto Y."/>
            <person name="Seto Y."/>
            <person name="Wang Y."/>
            <person name="Wakatake T."/>
            <person name="Sakakibara H."/>
            <person name="Demura T."/>
            <person name="Yamaguchi S."/>
            <person name="Yoneyama K."/>
            <person name="Manabe R.I."/>
            <person name="Nelson D.C."/>
            <person name="Schulman A.H."/>
            <person name="Timko M.P."/>
            <person name="dePamphilis C.W."/>
            <person name="Choi D."/>
            <person name="Shirasu K."/>
        </authorList>
    </citation>
    <scope>NUCLEOTIDE SEQUENCE [LARGE SCALE GENOMIC DNA]</scope>
    <source>
        <strain evidence="6">cv. UVA1</strain>
    </source>
</reference>
<comment type="similarity">
    <text evidence="1">Belongs to the peptidase C48 family.</text>
</comment>
<dbReference type="InterPro" id="IPR038765">
    <property type="entry name" value="Papain-like_cys_pep_sf"/>
</dbReference>
<dbReference type="Gene3D" id="3.40.395.10">
    <property type="entry name" value="Adenoviral Proteinase, Chain A"/>
    <property type="match status" value="1"/>
</dbReference>
<evidence type="ECO:0000256" key="1">
    <source>
        <dbReference type="ARBA" id="ARBA00005234"/>
    </source>
</evidence>
<organism evidence="5 6">
    <name type="scientific">Striga asiatica</name>
    <name type="common">Asiatic witchweed</name>
    <name type="synonym">Buchnera asiatica</name>
    <dbReference type="NCBI Taxonomy" id="4170"/>
    <lineage>
        <taxon>Eukaryota</taxon>
        <taxon>Viridiplantae</taxon>
        <taxon>Streptophyta</taxon>
        <taxon>Embryophyta</taxon>
        <taxon>Tracheophyta</taxon>
        <taxon>Spermatophyta</taxon>
        <taxon>Magnoliopsida</taxon>
        <taxon>eudicotyledons</taxon>
        <taxon>Gunneridae</taxon>
        <taxon>Pentapetalae</taxon>
        <taxon>asterids</taxon>
        <taxon>lamiids</taxon>
        <taxon>Lamiales</taxon>
        <taxon>Orobanchaceae</taxon>
        <taxon>Buchnereae</taxon>
        <taxon>Striga</taxon>
    </lineage>
</organism>
<dbReference type="EMBL" id="BKCP01004816">
    <property type="protein sequence ID" value="GER33913.1"/>
    <property type="molecule type" value="Genomic_DNA"/>
</dbReference>
<gene>
    <name evidence="5" type="ORF">STAS_10084</name>
</gene>
<dbReference type="AlphaFoldDB" id="A0A5A7PM09"/>
<feature type="domain" description="Ubiquitin-like protease family profile" evidence="4">
    <location>
        <begin position="146"/>
        <end position="256"/>
    </location>
</feature>